<dbReference type="AlphaFoldDB" id="A0A5B0SEM2"/>
<dbReference type="Proteomes" id="UP000325313">
    <property type="component" value="Unassembled WGS sequence"/>
</dbReference>
<accession>A0A5B0SEM2</accession>
<feature type="region of interest" description="Disordered" evidence="1">
    <location>
        <begin position="1"/>
        <end position="29"/>
    </location>
</feature>
<comment type="caution">
    <text evidence="2">The sequence shown here is derived from an EMBL/GenBank/DDBJ whole genome shotgun (WGS) entry which is preliminary data.</text>
</comment>
<protein>
    <submittedName>
        <fullName evidence="2">Uncharacterized protein</fullName>
    </submittedName>
</protein>
<gene>
    <name evidence="2" type="ORF">PGTUg99_032572</name>
</gene>
<sequence>MDAGRRPAGEVAWKKSPARAAQGSGPPQCTKEACKLGVHLPLDRGSSCGSFQIGRKARLNTQTSVSKTPQVLCASHASHLCPSLARSPSFRKLVSRPPDYTRREGRVKLDPSPIAVRDDRSRLMNETTSDTIRRNLLRDEASSKFVKVHTGDVFRV</sequence>
<proteinExistence type="predicted"/>
<evidence type="ECO:0000256" key="1">
    <source>
        <dbReference type="SAM" id="MobiDB-lite"/>
    </source>
</evidence>
<organism evidence="2 3">
    <name type="scientific">Puccinia graminis f. sp. tritici</name>
    <dbReference type="NCBI Taxonomy" id="56615"/>
    <lineage>
        <taxon>Eukaryota</taxon>
        <taxon>Fungi</taxon>
        <taxon>Dikarya</taxon>
        <taxon>Basidiomycota</taxon>
        <taxon>Pucciniomycotina</taxon>
        <taxon>Pucciniomycetes</taxon>
        <taxon>Pucciniales</taxon>
        <taxon>Pucciniaceae</taxon>
        <taxon>Puccinia</taxon>
    </lineage>
</organism>
<evidence type="ECO:0000313" key="2">
    <source>
        <dbReference type="EMBL" id="KAA1136458.1"/>
    </source>
</evidence>
<dbReference type="EMBL" id="VDEP01000035">
    <property type="protein sequence ID" value="KAA1136458.1"/>
    <property type="molecule type" value="Genomic_DNA"/>
</dbReference>
<name>A0A5B0SEM2_PUCGR</name>
<evidence type="ECO:0000313" key="3">
    <source>
        <dbReference type="Proteomes" id="UP000325313"/>
    </source>
</evidence>
<reference evidence="2 3" key="1">
    <citation type="submission" date="2019-05" db="EMBL/GenBank/DDBJ databases">
        <title>Emergence of the Ug99 lineage of the wheat stem rust pathogen through somatic hybridization.</title>
        <authorList>
            <person name="Li F."/>
            <person name="Upadhyaya N.M."/>
            <person name="Sperschneider J."/>
            <person name="Matny O."/>
            <person name="Nguyen-Phuc H."/>
            <person name="Mago R."/>
            <person name="Raley C."/>
            <person name="Miller M.E."/>
            <person name="Silverstein K.A.T."/>
            <person name="Henningsen E."/>
            <person name="Hirsch C.D."/>
            <person name="Visser B."/>
            <person name="Pretorius Z.A."/>
            <person name="Steffenson B.J."/>
            <person name="Schwessinger B."/>
            <person name="Dodds P.N."/>
            <person name="Figueroa M."/>
        </authorList>
    </citation>
    <scope>NUCLEOTIDE SEQUENCE [LARGE SCALE GENOMIC DNA]</scope>
    <source>
        <strain evidence="2 3">Ug99</strain>
    </source>
</reference>